<dbReference type="EMBL" id="CABFWE030000011">
    <property type="protein sequence ID" value="CAD7051727.1"/>
    <property type="molecule type" value="Genomic_DNA"/>
</dbReference>
<proteinExistence type="predicted"/>
<comment type="caution">
    <text evidence="1">The sequence shown here is derived from an EMBL/GenBank/DDBJ whole genome shotgun (WGS) entry which is preliminary data.</text>
</comment>
<accession>A0ABM8PW48</accession>
<evidence type="ECO:0000313" key="2">
    <source>
        <dbReference type="Proteomes" id="UP000601041"/>
    </source>
</evidence>
<dbReference type="InterPro" id="IPR014710">
    <property type="entry name" value="RmlC-like_jellyroll"/>
</dbReference>
<dbReference type="SUPFAM" id="SSF51182">
    <property type="entry name" value="RmlC-like cupins"/>
    <property type="match status" value="1"/>
</dbReference>
<dbReference type="RefSeq" id="WP_142589392.1">
    <property type="nucleotide sequence ID" value="NZ_CABFWE030000011.1"/>
</dbReference>
<dbReference type="InterPro" id="IPR011051">
    <property type="entry name" value="RmlC_Cupin_sf"/>
</dbReference>
<evidence type="ECO:0000313" key="1">
    <source>
        <dbReference type="EMBL" id="CAD7051727.1"/>
    </source>
</evidence>
<organism evidence="1 2">
    <name type="scientific">Pseudorhizobium halotolerans</name>
    <dbReference type="NCBI Taxonomy" id="1233081"/>
    <lineage>
        <taxon>Bacteria</taxon>
        <taxon>Pseudomonadati</taxon>
        <taxon>Pseudomonadota</taxon>
        <taxon>Alphaproteobacteria</taxon>
        <taxon>Hyphomicrobiales</taxon>
        <taxon>Rhizobiaceae</taxon>
        <taxon>Rhizobium/Agrobacterium group</taxon>
        <taxon>Pseudorhizobium</taxon>
    </lineage>
</organism>
<dbReference type="Gene3D" id="2.60.120.10">
    <property type="entry name" value="Jelly Rolls"/>
    <property type="match status" value="1"/>
</dbReference>
<protein>
    <recommendedName>
        <fullName evidence="3">5-deoxyglucuronate isomerase</fullName>
    </recommendedName>
</protein>
<keyword evidence="2" id="KW-1185">Reference proteome</keyword>
<sequence>MYVSSDPRSSLANAAQPAEARLHSRYFGSQLGLFYETPPQISDENGETWISRGQNFVVAYSTARQHAVFVRKEQADEYAVIIPDKETTIEVTTDVGTTTVPGYSVVFIPPGDSQIRLVTAGTIVRLFTPRSRDMADASANREAFAEPHPNVPPFEPWPDPPDGLKVRWYTLDVPEDPARFGRIYRCTTFMINYLTPRVGPRERDKVSPHHHDDFEQCSLALSGAFTHHLRWPWTTNMNMWRDDEHLYCRSPSICVIPPPAIHTTTAESAGVNQLVDIFAPPRMDFSLKPGWVLNEADYPMPPK</sequence>
<name>A0ABM8PW48_9HYPH</name>
<dbReference type="Proteomes" id="UP000601041">
    <property type="component" value="Unassembled WGS sequence"/>
</dbReference>
<reference evidence="1 2" key="1">
    <citation type="submission" date="2020-11" db="EMBL/GenBank/DDBJ databases">
        <authorList>
            <person name="Lassalle F."/>
        </authorList>
    </citation>
    <scope>NUCLEOTIDE SEQUENCE [LARGE SCALE GENOMIC DNA]</scope>
    <source>
        <strain evidence="1 2">AB21</strain>
    </source>
</reference>
<gene>
    <name evidence="1" type="ORF">RHAB21_04346</name>
</gene>
<evidence type="ECO:0008006" key="3">
    <source>
        <dbReference type="Google" id="ProtNLM"/>
    </source>
</evidence>